<dbReference type="AlphaFoldDB" id="A8LRK3"/>
<dbReference type="eggNOG" id="COG3457">
    <property type="taxonomic scope" value="Bacteria"/>
</dbReference>
<dbReference type="Pfam" id="PF01168">
    <property type="entry name" value="Ala_racemase_N"/>
    <property type="match status" value="1"/>
</dbReference>
<organism evidence="5 6">
    <name type="scientific">Dinoroseobacter shibae (strain DSM 16493 / NCIMB 14021 / DFL 12)</name>
    <dbReference type="NCBI Taxonomy" id="398580"/>
    <lineage>
        <taxon>Bacteria</taxon>
        <taxon>Pseudomonadati</taxon>
        <taxon>Pseudomonadota</taxon>
        <taxon>Alphaproteobacteria</taxon>
        <taxon>Rhodobacterales</taxon>
        <taxon>Roseobacteraceae</taxon>
        <taxon>Dinoroseobacter</taxon>
    </lineage>
</organism>
<accession>A8LRK3</accession>
<evidence type="ECO:0000256" key="1">
    <source>
        <dbReference type="ARBA" id="ARBA00001933"/>
    </source>
</evidence>
<dbReference type="InterPro" id="IPR000821">
    <property type="entry name" value="Ala_racemase"/>
</dbReference>
<comment type="cofactor">
    <cofactor evidence="1">
        <name>pyridoxal 5'-phosphate</name>
        <dbReference type="ChEBI" id="CHEBI:597326"/>
    </cofactor>
</comment>
<dbReference type="GO" id="GO:0008784">
    <property type="term" value="F:alanine racemase activity"/>
    <property type="evidence" value="ECO:0007669"/>
    <property type="project" value="TreeGrafter"/>
</dbReference>
<feature type="domain" description="Alanine racemase N-terminal" evidence="4">
    <location>
        <begin position="8"/>
        <end position="224"/>
    </location>
</feature>
<dbReference type="STRING" id="398580.Dshi_2298"/>
<dbReference type="OrthoDB" id="504078at2"/>
<keyword evidence="2" id="KW-0663">Pyridoxal phosphate</keyword>
<evidence type="ECO:0000313" key="5">
    <source>
        <dbReference type="EMBL" id="ABV94034.1"/>
    </source>
</evidence>
<dbReference type="Gene3D" id="3.20.20.10">
    <property type="entry name" value="Alanine racemase"/>
    <property type="match status" value="1"/>
</dbReference>
<reference evidence="6" key="1">
    <citation type="journal article" date="2010" name="ISME J.">
        <title>The complete genome sequence of the algal symbiont Dinoroseobacter shibae: a hitchhiker's guide to life in the sea.</title>
        <authorList>
            <person name="Wagner-Dobler I."/>
            <person name="Ballhausen B."/>
            <person name="Berger M."/>
            <person name="Brinkhoff T."/>
            <person name="Buchholz I."/>
            <person name="Bunk B."/>
            <person name="Cypionka H."/>
            <person name="Daniel R."/>
            <person name="Drepper T."/>
            <person name="Gerdts G."/>
            <person name="Hahnke S."/>
            <person name="Han C."/>
            <person name="Jahn D."/>
            <person name="Kalhoefer D."/>
            <person name="Kiss H."/>
            <person name="Klenk H.P."/>
            <person name="Kyrpides N."/>
            <person name="Liebl W."/>
            <person name="Liesegang H."/>
            <person name="Meincke L."/>
            <person name="Pati A."/>
            <person name="Petersen J."/>
            <person name="Piekarski T."/>
            <person name="Pommerenke C."/>
            <person name="Pradella S."/>
            <person name="Pukall R."/>
            <person name="Rabus R."/>
            <person name="Stackebrandt E."/>
            <person name="Thole S."/>
            <person name="Thompson L."/>
            <person name="Tielen P."/>
            <person name="Tomasch J."/>
            <person name="von Jan M."/>
            <person name="Wanphrut N."/>
            <person name="Wichels A."/>
            <person name="Zech H."/>
            <person name="Simon M."/>
        </authorList>
    </citation>
    <scope>NUCLEOTIDE SEQUENCE [LARGE SCALE GENOMIC DNA]</scope>
    <source>
        <strain evidence="6">DSM 16493 / NCIMB 14021 / DFL 12</strain>
    </source>
</reference>
<dbReference type="KEGG" id="dsh:Dshi_2298"/>
<dbReference type="PANTHER" id="PTHR30511:SF3">
    <property type="entry name" value="LYSINE RACEMASE"/>
    <property type="match status" value="1"/>
</dbReference>
<dbReference type="PANTHER" id="PTHR30511">
    <property type="entry name" value="ALANINE RACEMASE"/>
    <property type="match status" value="1"/>
</dbReference>
<sequence>MKNPRLEVDLCKIRHNAQTLAGRLTPRGLGITAVTKAVCGNPAIARAMLEGGAVGLAEARLRNVRRLREAGLTCAVTLIRTPMLSEAAEVVRLCETSFNSDLRVISALSAESCPRRAAHGIILMVEMGDLREGILPEELGALALRVRALPGVVLQGIGANFACFGGQAPEPAIMMALSDIVVETERTCGVILQTVSGGNSANLPWAMGATPTGRITDLRLGEAILLGVEPVSGDRIAGLHTDAITLVAEVIEAGFKSLPSRAAKATASGRRIRPSRTTRLILALGVQDTDVQGLVMPVGTTFVGATSDHLVVVTQNALPRPGGEMRFQLNYSALMRAMAAPDIETVLRCDRPPTDASYAVADPVLAQHRHHQY</sequence>
<dbReference type="RefSeq" id="WP_012178965.1">
    <property type="nucleotide sequence ID" value="NC_009952.1"/>
</dbReference>
<evidence type="ECO:0000256" key="3">
    <source>
        <dbReference type="ARBA" id="ARBA00023235"/>
    </source>
</evidence>
<dbReference type="CDD" id="cd06815">
    <property type="entry name" value="PLPDE_III_AR_like_1"/>
    <property type="match status" value="1"/>
</dbReference>
<dbReference type="InterPro" id="IPR029066">
    <property type="entry name" value="PLP-binding_barrel"/>
</dbReference>
<keyword evidence="3" id="KW-0413">Isomerase</keyword>
<dbReference type="GO" id="GO:0005829">
    <property type="term" value="C:cytosol"/>
    <property type="evidence" value="ECO:0007669"/>
    <property type="project" value="TreeGrafter"/>
</dbReference>
<evidence type="ECO:0000313" key="6">
    <source>
        <dbReference type="Proteomes" id="UP000006833"/>
    </source>
</evidence>
<gene>
    <name evidence="5" type="ordered locus">Dshi_2298</name>
</gene>
<dbReference type="Proteomes" id="UP000006833">
    <property type="component" value="Chromosome"/>
</dbReference>
<evidence type="ECO:0000259" key="4">
    <source>
        <dbReference type="Pfam" id="PF01168"/>
    </source>
</evidence>
<dbReference type="HOGENOM" id="CLU_067103_0_0_5"/>
<keyword evidence="6" id="KW-1185">Reference proteome</keyword>
<name>A8LRK3_DINSH</name>
<dbReference type="SUPFAM" id="SSF51419">
    <property type="entry name" value="PLP-binding barrel"/>
    <property type="match status" value="1"/>
</dbReference>
<dbReference type="EMBL" id="CP000830">
    <property type="protein sequence ID" value="ABV94034.1"/>
    <property type="molecule type" value="Genomic_DNA"/>
</dbReference>
<evidence type="ECO:0000256" key="2">
    <source>
        <dbReference type="ARBA" id="ARBA00022898"/>
    </source>
</evidence>
<dbReference type="GO" id="GO:0030170">
    <property type="term" value="F:pyridoxal phosphate binding"/>
    <property type="evidence" value="ECO:0007669"/>
    <property type="project" value="TreeGrafter"/>
</dbReference>
<proteinExistence type="predicted"/>
<protein>
    <submittedName>
        <fullName evidence="5">Putative amino acid racemase</fullName>
    </submittedName>
</protein>
<dbReference type="InterPro" id="IPR001608">
    <property type="entry name" value="Ala_racemase_N"/>
</dbReference>